<sequence>MRTEEVEACVVGGGPGGLMTGLLLARQGVRVTVLEKHPDFLRDFRGDTVHPSTLRVMDELGLLDDFLKIPHAKAPAMPMETAMGRAVFADFARLPGKFQYMAFMPQWDVLDFLAGAARAYPGFRLEQRAEVTEVVVEGGRVAGVVAKTPDGPLHVRARLVIGADGRRSAVRASARLRVKGDAAPMDAVWFRLSRNEGETVPTIKAGAGYLVVAINRGTYWQAVQMIPKGGYDRVRAAGLDRFREGVARAHPGFADRLAAEIRDWDDLKLLDVRVDRLHRWYRPGLLCIGDAAHAMSPAGGVGINLAVQDAVAAARMLGPALREGRTPTEAELRAVQRRRELPMRVIQLMQLHLLGDLYPSATRKGTDRPLAVRLCRAFPFVPRVLARLIALGVRPETVGAPHARSTTHA</sequence>
<organism evidence="3 4">
    <name type="scientific">Streptomyces coeruleoprunus</name>
    <dbReference type="NCBI Taxonomy" id="285563"/>
    <lineage>
        <taxon>Bacteria</taxon>
        <taxon>Bacillati</taxon>
        <taxon>Actinomycetota</taxon>
        <taxon>Actinomycetes</taxon>
        <taxon>Kitasatosporales</taxon>
        <taxon>Streptomycetaceae</taxon>
        <taxon>Streptomyces</taxon>
    </lineage>
</organism>
<name>A0ABV9XIK0_9ACTN</name>
<evidence type="ECO:0000313" key="4">
    <source>
        <dbReference type="Proteomes" id="UP001595829"/>
    </source>
</evidence>
<dbReference type="Pfam" id="PF01494">
    <property type="entry name" value="FAD_binding_3"/>
    <property type="match status" value="1"/>
</dbReference>
<dbReference type="PANTHER" id="PTHR43476">
    <property type="entry name" value="3-(3-HYDROXY-PHENYL)PROPIONATE/3-HYDROXYCINNAMIC ACID HYDROXYLASE"/>
    <property type="match status" value="1"/>
</dbReference>
<dbReference type="EMBL" id="JBHSJD010000017">
    <property type="protein sequence ID" value="MFC5024867.1"/>
    <property type="molecule type" value="Genomic_DNA"/>
</dbReference>
<dbReference type="RefSeq" id="WP_345691165.1">
    <property type="nucleotide sequence ID" value="NZ_BAABIT010000001.1"/>
</dbReference>
<accession>A0ABV9XIK0</accession>
<dbReference type="PANTHER" id="PTHR43476:SF5">
    <property type="entry name" value="FAD-DEPENDENT MONOOXYGENASE"/>
    <property type="match status" value="1"/>
</dbReference>
<comment type="caution">
    <text evidence="3">The sequence shown here is derived from an EMBL/GenBank/DDBJ whole genome shotgun (WGS) entry which is preliminary data.</text>
</comment>
<evidence type="ECO:0000256" key="1">
    <source>
        <dbReference type="ARBA" id="ARBA00023002"/>
    </source>
</evidence>
<dbReference type="InterPro" id="IPR050631">
    <property type="entry name" value="PheA/TfdB_FAD_monoxygenase"/>
</dbReference>
<protein>
    <submittedName>
        <fullName evidence="3">FAD-dependent oxidoreductase</fullName>
    </submittedName>
</protein>
<dbReference type="Proteomes" id="UP001595829">
    <property type="component" value="Unassembled WGS sequence"/>
</dbReference>
<evidence type="ECO:0000259" key="2">
    <source>
        <dbReference type="Pfam" id="PF01494"/>
    </source>
</evidence>
<feature type="domain" description="FAD-binding" evidence="2">
    <location>
        <begin position="5"/>
        <end position="346"/>
    </location>
</feature>
<evidence type="ECO:0000313" key="3">
    <source>
        <dbReference type="EMBL" id="MFC5024867.1"/>
    </source>
</evidence>
<dbReference type="Gene3D" id="3.50.50.60">
    <property type="entry name" value="FAD/NAD(P)-binding domain"/>
    <property type="match status" value="2"/>
</dbReference>
<reference evidence="4" key="1">
    <citation type="journal article" date="2019" name="Int. J. Syst. Evol. Microbiol.">
        <title>The Global Catalogue of Microorganisms (GCM) 10K type strain sequencing project: providing services to taxonomists for standard genome sequencing and annotation.</title>
        <authorList>
            <consortium name="The Broad Institute Genomics Platform"/>
            <consortium name="The Broad Institute Genome Sequencing Center for Infectious Disease"/>
            <person name="Wu L."/>
            <person name="Ma J."/>
        </authorList>
    </citation>
    <scope>NUCLEOTIDE SEQUENCE [LARGE SCALE GENOMIC DNA]</scope>
    <source>
        <strain evidence="4">CGMCC 4.1648</strain>
    </source>
</reference>
<dbReference type="SUPFAM" id="SSF51905">
    <property type="entry name" value="FAD/NAD(P)-binding domain"/>
    <property type="match status" value="1"/>
</dbReference>
<gene>
    <name evidence="3" type="ORF">ACFPM3_22340</name>
</gene>
<dbReference type="InterPro" id="IPR036188">
    <property type="entry name" value="FAD/NAD-bd_sf"/>
</dbReference>
<dbReference type="PRINTS" id="PR00420">
    <property type="entry name" value="RNGMNOXGNASE"/>
</dbReference>
<keyword evidence="1" id="KW-0560">Oxidoreductase</keyword>
<dbReference type="InterPro" id="IPR002938">
    <property type="entry name" value="FAD-bd"/>
</dbReference>
<proteinExistence type="predicted"/>
<keyword evidence="4" id="KW-1185">Reference proteome</keyword>
<dbReference type="NCBIfam" id="NF004834">
    <property type="entry name" value="PRK06185.1-3"/>
    <property type="match status" value="1"/>
</dbReference>